<evidence type="ECO:0000313" key="1">
    <source>
        <dbReference type="EMBL" id="EYE92507.1"/>
    </source>
</evidence>
<keyword evidence="2" id="KW-1185">Reference proteome</keyword>
<dbReference type="EMBL" id="KK088436">
    <property type="protein sequence ID" value="EYE92507.1"/>
    <property type="molecule type" value="Genomic_DNA"/>
</dbReference>
<dbReference type="GeneID" id="63693010"/>
<dbReference type="RefSeq" id="XP_040636195.1">
    <property type="nucleotide sequence ID" value="XM_040777886.1"/>
</dbReference>
<accession>A0A017S6C7</accession>
<dbReference type="HOGENOM" id="CLU_1288662_0_0_1"/>
<evidence type="ECO:0000313" key="2">
    <source>
        <dbReference type="Proteomes" id="UP000019804"/>
    </source>
</evidence>
<organism evidence="1 2">
    <name type="scientific">Aspergillus ruber (strain CBS 135680)</name>
    <dbReference type="NCBI Taxonomy" id="1388766"/>
    <lineage>
        <taxon>Eukaryota</taxon>
        <taxon>Fungi</taxon>
        <taxon>Dikarya</taxon>
        <taxon>Ascomycota</taxon>
        <taxon>Pezizomycotina</taxon>
        <taxon>Eurotiomycetes</taxon>
        <taxon>Eurotiomycetidae</taxon>
        <taxon>Eurotiales</taxon>
        <taxon>Aspergillaceae</taxon>
        <taxon>Aspergillus</taxon>
        <taxon>Aspergillus subgen. Aspergillus</taxon>
    </lineage>
</organism>
<gene>
    <name evidence="1" type="ORF">EURHEDRAFT_183806</name>
</gene>
<proteinExistence type="predicted"/>
<dbReference type="Proteomes" id="UP000019804">
    <property type="component" value="Unassembled WGS sequence"/>
</dbReference>
<dbReference type="AlphaFoldDB" id="A0A017S6C7"/>
<protein>
    <submittedName>
        <fullName evidence="1">Uncharacterized protein</fullName>
    </submittedName>
</protein>
<name>A0A017S6C7_ASPRC</name>
<sequence length="214" mass="24677">MNRPCSVCIDGNHAHDGNVLAGISTIAYYKDKVSNLANKWILAFDEHYGVGYPFCVSRQIENKDPRFIEILNIRAGARILCRFKLRDLSPVGRILVAMCEFIGDALVEDEDSRFLQQTRISHFSKRMVQMWHDWRLALTSLVPAMSSTFREVLNPCSRCIEWASLACLLGKWHIVLCKLLILVYIHEFVPLRKTRQKPYSFLTVHLSFSSLFLI</sequence>
<reference evidence="2" key="1">
    <citation type="journal article" date="2014" name="Nat. Commun.">
        <title>Genomic adaptations of the halophilic Dead Sea filamentous fungus Eurotium rubrum.</title>
        <authorList>
            <person name="Kis-Papo T."/>
            <person name="Weig A.R."/>
            <person name="Riley R."/>
            <person name="Persoh D."/>
            <person name="Salamov A."/>
            <person name="Sun H."/>
            <person name="Lipzen A."/>
            <person name="Wasser S.P."/>
            <person name="Rambold G."/>
            <person name="Grigoriev I.V."/>
            <person name="Nevo E."/>
        </authorList>
    </citation>
    <scope>NUCLEOTIDE SEQUENCE [LARGE SCALE GENOMIC DNA]</scope>
    <source>
        <strain evidence="2">CBS 135680</strain>
    </source>
</reference>